<accession>M0DAB7</accession>
<gene>
    <name evidence="1" type="ORF">C474_06392</name>
</gene>
<dbReference type="Gene3D" id="1.20.120.1870">
    <property type="entry name" value="Fic/DOC protein, Fido domain"/>
    <property type="match status" value="1"/>
</dbReference>
<name>M0DAB7_HALPD</name>
<protein>
    <recommendedName>
        <fullName evidence="3">Fido domain-containing protein</fullName>
    </recommendedName>
</protein>
<keyword evidence="2" id="KW-1185">Reference proteome</keyword>
<organism evidence="1 2">
    <name type="scientific">Halogeometricum pallidum JCM 14848</name>
    <dbReference type="NCBI Taxonomy" id="1227487"/>
    <lineage>
        <taxon>Archaea</taxon>
        <taxon>Methanobacteriati</taxon>
        <taxon>Methanobacteriota</taxon>
        <taxon>Stenosarchaea group</taxon>
        <taxon>Halobacteria</taxon>
        <taxon>Halobacteriales</taxon>
        <taxon>Haloferacaceae</taxon>
        <taxon>Halogeometricum</taxon>
    </lineage>
</organism>
<dbReference type="NCBIfam" id="TIGR01550">
    <property type="entry name" value="DOC_P1"/>
    <property type="match status" value="1"/>
</dbReference>
<comment type="caution">
    <text evidence="1">The sequence shown here is derived from an EMBL/GenBank/DDBJ whole genome shotgun (WGS) entry which is preliminary data.</text>
</comment>
<proteinExistence type="predicted"/>
<sequence length="150" mass="16931">MAVVHTVDHIQEGHFGHAPESLHEKSYQLLRLIAANRPFVDSNKRTALMSTRIFYALNGRRFNYDREIKEILKALATDESSVDEGDVINLDKHEEIYDELATEWDGTLREGRGRTPGKSGRAVLRVAVSPSMTSAGSKITRISLWRGQPR</sequence>
<dbReference type="Proteomes" id="UP000011513">
    <property type="component" value="Unassembled WGS sequence"/>
</dbReference>
<dbReference type="EMBL" id="AOIV01000011">
    <property type="protein sequence ID" value="ELZ32430.1"/>
    <property type="molecule type" value="Genomic_DNA"/>
</dbReference>
<dbReference type="GO" id="GO:0016301">
    <property type="term" value="F:kinase activity"/>
    <property type="evidence" value="ECO:0007669"/>
    <property type="project" value="InterPro"/>
</dbReference>
<evidence type="ECO:0000313" key="2">
    <source>
        <dbReference type="Proteomes" id="UP000011513"/>
    </source>
</evidence>
<evidence type="ECO:0000313" key="1">
    <source>
        <dbReference type="EMBL" id="ELZ32430.1"/>
    </source>
</evidence>
<dbReference type="RefSeq" id="WP_008385040.1">
    <property type="nucleotide sequence ID" value="NZ_AOIV01000011.1"/>
</dbReference>
<reference evidence="1 2" key="1">
    <citation type="journal article" date="2014" name="PLoS Genet.">
        <title>Phylogenetically driven sequencing of extremely halophilic archaea reveals strategies for static and dynamic osmo-response.</title>
        <authorList>
            <person name="Becker E.A."/>
            <person name="Seitzer P.M."/>
            <person name="Tritt A."/>
            <person name="Larsen D."/>
            <person name="Krusor M."/>
            <person name="Yao A.I."/>
            <person name="Wu D."/>
            <person name="Madern D."/>
            <person name="Eisen J.A."/>
            <person name="Darling A.E."/>
            <person name="Facciotti M.T."/>
        </authorList>
    </citation>
    <scope>NUCLEOTIDE SEQUENCE [LARGE SCALE GENOMIC DNA]</scope>
    <source>
        <strain evidence="1 2">JCM 14848</strain>
    </source>
</reference>
<dbReference type="AlphaFoldDB" id="M0DAB7"/>
<dbReference type="eggNOG" id="arCOG06831">
    <property type="taxonomic scope" value="Archaea"/>
</dbReference>
<evidence type="ECO:0008006" key="3">
    <source>
        <dbReference type="Google" id="ProtNLM"/>
    </source>
</evidence>
<dbReference type="InParanoid" id="M0DAB7"/>
<dbReference type="InterPro" id="IPR053737">
    <property type="entry name" value="Type_II_TA_Toxin"/>
</dbReference>
<dbReference type="InterPro" id="IPR006440">
    <property type="entry name" value="Doc"/>
</dbReference>